<dbReference type="Proteomes" id="UP000242715">
    <property type="component" value="Unassembled WGS sequence"/>
</dbReference>
<keyword evidence="2" id="KW-0479">Metal-binding</keyword>
<gene>
    <name evidence="8" type="ORF">TSUD_333370</name>
</gene>
<keyword evidence="5 6" id="KW-0482">Metalloprotease</keyword>
<name>A0A2Z6MIM3_TRISU</name>
<reference evidence="9" key="1">
    <citation type="journal article" date="2017" name="Front. Plant Sci.">
        <title>Climate Clever Clovers: New Paradigm to Reduce the Environmental Footprint of Ruminants by Breeding Low Methanogenic Forages Utilizing Haplotype Variation.</title>
        <authorList>
            <person name="Kaur P."/>
            <person name="Appels R."/>
            <person name="Bayer P.E."/>
            <person name="Keeble-Gagnere G."/>
            <person name="Wang J."/>
            <person name="Hirakawa H."/>
            <person name="Shirasawa K."/>
            <person name="Vercoe P."/>
            <person name="Stefanova K."/>
            <person name="Durmic Z."/>
            <person name="Nichols P."/>
            <person name="Revell C."/>
            <person name="Isobe S.N."/>
            <person name="Edwards D."/>
            <person name="Erskine W."/>
        </authorList>
    </citation>
    <scope>NUCLEOTIDE SEQUENCE [LARGE SCALE GENOMIC DNA]</scope>
    <source>
        <strain evidence="9">cv. Daliak</strain>
    </source>
</reference>
<comment type="similarity">
    <text evidence="6">Belongs to the peptidase M48 family.</text>
</comment>
<evidence type="ECO:0000313" key="8">
    <source>
        <dbReference type="EMBL" id="GAU31561.1"/>
    </source>
</evidence>
<dbReference type="Pfam" id="PF01435">
    <property type="entry name" value="Peptidase_M48"/>
    <property type="match status" value="1"/>
</dbReference>
<evidence type="ECO:0000259" key="7">
    <source>
        <dbReference type="Pfam" id="PF01435"/>
    </source>
</evidence>
<dbReference type="AlphaFoldDB" id="A0A2Z6MIM3"/>
<dbReference type="PANTHER" id="PTHR22726:SF1">
    <property type="entry name" value="METALLOENDOPEPTIDASE OMA1, MITOCHONDRIAL"/>
    <property type="match status" value="1"/>
</dbReference>
<evidence type="ECO:0000256" key="4">
    <source>
        <dbReference type="ARBA" id="ARBA00022833"/>
    </source>
</evidence>
<evidence type="ECO:0000256" key="6">
    <source>
        <dbReference type="RuleBase" id="RU003983"/>
    </source>
</evidence>
<evidence type="ECO:0000313" key="9">
    <source>
        <dbReference type="Proteomes" id="UP000242715"/>
    </source>
</evidence>
<keyword evidence="9" id="KW-1185">Reference proteome</keyword>
<evidence type="ECO:0000256" key="5">
    <source>
        <dbReference type="ARBA" id="ARBA00023049"/>
    </source>
</evidence>
<evidence type="ECO:0000256" key="2">
    <source>
        <dbReference type="ARBA" id="ARBA00022723"/>
    </source>
</evidence>
<dbReference type="GO" id="GO:0004222">
    <property type="term" value="F:metalloendopeptidase activity"/>
    <property type="evidence" value="ECO:0007669"/>
    <property type="project" value="InterPro"/>
</dbReference>
<dbReference type="GO" id="GO:0046872">
    <property type="term" value="F:metal ion binding"/>
    <property type="evidence" value="ECO:0007669"/>
    <property type="project" value="UniProtKB-KW"/>
</dbReference>
<accession>A0A2Z6MIM3</accession>
<comment type="cofactor">
    <cofactor evidence="6">
        <name>Zn(2+)</name>
        <dbReference type="ChEBI" id="CHEBI:29105"/>
    </cofactor>
    <text evidence="6">Binds 1 zinc ion per subunit.</text>
</comment>
<evidence type="ECO:0000256" key="1">
    <source>
        <dbReference type="ARBA" id="ARBA00022670"/>
    </source>
</evidence>
<dbReference type="GO" id="GO:0051603">
    <property type="term" value="P:proteolysis involved in protein catabolic process"/>
    <property type="evidence" value="ECO:0007669"/>
    <property type="project" value="TreeGrafter"/>
</dbReference>
<dbReference type="InterPro" id="IPR001915">
    <property type="entry name" value="Peptidase_M48"/>
</dbReference>
<keyword evidence="3 6" id="KW-0378">Hydrolase</keyword>
<keyword evidence="4 6" id="KW-0862">Zinc</keyword>
<evidence type="ECO:0000256" key="3">
    <source>
        <dbReference type="ARBA" id="ARBA00022801"/>
    </source>
</evidence>
<organism evidence="8 9">
    <name type="scientific">Trifolium subterraneum</name>
    <name type="common">Subterranean clover</name>
    <dbReference type="NCBI Taxonomy" id="3900"/>
    <lineage>
        <taxon>Eukaryota</taxon>
        <taxon>Viridiplantae</taxon>
        <taxon>Streptophyta</taxon>
        <taxon>Embryophyta</taxon>
        <taxon>Tracheophyta</taxon>
        <taxon>Spermatophyta</taxon>
        <taxon>Magnoliopsida</taxon>
        <taxon>eudicotyledons</taxon>
        <taxon>Gunneridae</taxon>
        <taxon>Pentapetalae</taxon>
        <taxon>rosids</taxon>
        <taxon>fabids</taxon>
        <taxon>Fabales</taxon>
        <taxon>Fabaceae</taxon>
        <taxon>Papilionoideae</taxon>
        <taxon>50 kb inversion clade</taxon>
        <taxon>NPAAA clade</taxon>
        <taxon>Hologalegina</taxon>
        <taxon>IRL clade</taxon>
        <taxon>Trifolieae</taxon>
        <taxon>Trifolium</taxon>
    </lineage>
</organism>
<proteinExistence type="inferred from homology"/>
<sequence length="88" mass="10117">MFHLDGLNWEISVIREPDEVITQSYAGGKIVTTTGSVRHYQDDATFATIVAHEVARVVARHYAELETRCKWVDFIHDLLNLFVPIDFK</sequence>
<dbReference type="PANTHER" id="PTHR22726">
    <property type="entry name" value="METALLOENDOPEPTIDASE OMA1"/>
    <property type="match status" value="1"/>
</dbReference>
<dbReference type="EMBL" id="DF973459">
    <property type="protein sequence ID" value="GAU31561.1"/>
    <property type="molecule type" value="Genomic_DNA"/>
</dbReference>
<protein>
    <recommendedName>
        <fullName evidence="7">Peptidase M48 domain-containing protein</fullName>
    </recommendedName>
</protein>
<dbReference type="InterPro" id="IPR051156">
    <property type="entry name" value="Mito/Outer_Membr_Metalloprot"/>
</dbReference>
<dbReference type="OrthoDB" id="1418575at2759"/>
<keyword evidence="1 6" id="KW-0645">Protease</keyword>
<dbReference type="GO" id="GO:0016020">
    <property type="term" value="C:membrane"/>
    <property type="evidence" value="ECO:0007669"/>
    <property type="project" value="TreeGrafter"/>
</dbReference>
<feature type="domain" description="Peptidase M48" evidence="7">
    <location>
        <begin position="7"/>
        <end position="65"/>
    </location>
</feature>